<feature type="transmembrane region" description="Helical" evidence="10">
    <location>
        <begin position="204"/>
        <end position="223"/>
    </location>
</feature>
<evidence type="ECO:0000256" key="10">
    <source>
        <dbReference type="SAM" id="Phobius"/>
    </source>
</evidence>
<evidence type="ECO:0000256" key="4">
    <source>
        <dbReference type="ARBA" id="ARBA00022692"/>
    </source>
</evidence>
<dbReference type="GO" id="GO:0015297">
    <property type="term" value="F:antiporter activity"/>
    <property type="evidence" value="ECO:0007669"/>
    <property type="project" value="UniProtKB-KW"/>
</dbReference>
<accession>L0D6D2</accession>
<keyword evidence="5 10" id="KW-1133">Transmembrane helix</keyword>
<feature type="transmembrane region" description="Helical" evidence="10">
    <location>
        <begin position="284"/>
        <end position="306"/>
    </location>
</feature>
<name>L0D6D2_SINAD</name>
<evidence type="ECO:0000256" key="7">
    <source>
        <dbReference type="ARBA" id="ARBA00023065"/>
    </source>
</evidence>
<evidence type="ECO:0000256" key="3">
    <source>
        <dbReference type="ARBA" id="ARBA00022449"/>
    </source>
</evidence>
<evidence type="ECO:0000313" key="12">
    <source>
        <dbReference type="EMBL" id="AGA24822.1"/>
    </source>
</evidence>
<feature type="transmembrane region" description="Helical" evidence="10">
    <location>
        <begin position="74"/>
        <end position="94"/>
    </location>
</feature>
<dbReference type="GO" id="GO:0016020">
    <property type="term" value="C:membrane"/>
    <property type="evidence" value="ECO:0007669"/>
    <property type="project" value="UniProtKB-SubCell"/>
</dbReference>
<dbReference type="eggNOG" id="COG0475">
    <property type="taxonomic scope" value="Bacteria"/>
</dbReference>
<evidence type="ECO:0000256" key="6">
    <source>
        <dbReference type="ARBA" id="ARBA00023053"/>
    </source>
</evidence>
<keyword evidence="9" id="KW-0739">Sodium transport</keyword>
<evidence type="ECO:0000256" key="1">
    <source>
        <dbReference type="ARBA" id="ARBA00004141"/>
    </source>
</evidence>
<feature type="transmembrane region" description="Helical" evidence="10">
    <location>
        <begin position="44"/>
        <end position="62"/>
    </location>
</feature>
<feature type="transmembrane region" description="Helical" evidence="10">
    <location>
        <begin position="348"/>
        <end position="367"/>
    </location>
</feature>
<dbReference type="GO" id="GO:1902600">
    <property type="term" value="P:proton transmembrane transport"/>
    <property type="evidence" value="ECO:0007669"/>
    <property type="project" value="InterPro"/>
</dbReference>
<keyword evidence="4 10" id="KW-0812">Transmembrane</keyword>
<proteinExistence type="predicted"/>
<feature type="transmembrane region" description="Helical" evidence="10">
    <location>
        <begin position="100"/>
        <end position="125"/>
    </location>
</feature>
<keyword evidence="8 10" id="KW-0472">Membrane</keyword>
<dbReference type="Proteomes" id="UP000010798">
    <property type="component" value="Chromosome"/>
</dbReference>
<dbReference type="KEGG" id="saci:Sinac_0383"/>
<protein>
    <submittedName>
        <fullName evidence="12">Kef-type K+ transport system, membrane component</fullName>
    </submittedName>
</protein>
<dbReference type="InterPro" id="IPR038770">
    <property type="entry name" value="Na+/solute_symporter_sf"/>
</dbReference>
<feature type="transmembrane region" description="Helical" evidence="10">
    <location>
        <begin position="229"/>
        <end position="245"/>
    </location>
</feature>
<keyword evidence="6" id="KW-0915">Sodium</keyword>
<keyword evidence="2" id="KW-0813">Transport</keyword>
<dbReference type="EMBL" id="CP003364">
    <property type="protein sequence ID" value="AGA24822.1"/>
    <property type="molecule type" value="Genomic_DNA"/>
</dbReference>
<gene>
    <name evidence="12" type="ordered locus">Sinac_0383</name>
</gene>
<organism evidence="12 13">
    <name type="scientific">Singulisphaera acidiphila (strain ATCC BAA-1392 / DSM 18658 / VKM B-2454 / MOB10)</name>
    <dbReference type="NCBI Taxonomy" id="886293"/>
    <lineage>
        <taxon>Bacteria</taxon>
        <taxon>Pseudomonadati</taxon>
        <taxon>Planctomycetota</taxon>
        <taxon>Planctomycetia</taxon>
        <taxon>Isosphaerales</taxon>
        <taxon>Isosphaeraceae</taxon>
        <taxon>Singulisphaera</taxon>
    </lineage>
</organism>
<feature type="transmembrane region" description="Helical" evidence="10">
    <location>
        <begin position="171"/>
        <end position="192"/>
    </location>
</feature>
<dbReference type="PANTHER" id="PTHR43562:SF3">
    <property type="entry name" value="SODIUM ION_PROTON EXCHANGER (EUROFUNG)"/>
    <property type="match status" value="1"/>
</dbReference>
<keyword evidence="7" id="KW-0406">Ion transport</keyword>
<dbReference type="Gene3D" id="1.20.1530.20">
    <property type="match status" value="1"/>
</dbReference>
<feature type="transmembrane region" description="Helical" evidence="10">
    <location>
        <begin position="257"/>
        <end position="278"/>
    </location>
</feature>
<dbReference type="AlphaFoldDB" id="L0D6D2"/>
<evidence type="ECO:0000256" key="2">
    <source>
        <dbReference type="ARBA" id="ARBA00022448"/>
    </source>
</evidence>
<dbReference type="GO" id="GO:0006814">
    <property type="term" value="P:sodium ion transport"/>
    <property type="evidence" value="ECO:0007669"/>
    <property type="project" value="UniProtKB-KW"/>
</dbReference>
<dbReference type="STRING" id="886293.Sinac_0383"/>
<comment type="subcellular location">
    <subcellularLocation>
        <location evidence="1">Membrane</location>
        <topology evidence="1">Multi-pass membrane protein</topology>
    </subcellularLocation>
</comment>
<feature type="transmembrane region" description="Helical" evidence="10">
    <location>
        <begin position="137"/>
        <end position="159"/>
    </location>
</feature>
<dbReference type="HOGENOM" id="CLU_005126_7_1_0"/>
<feature type="domain" description="Cation/H+ exchanger transmembrane" evidence="11">
    <location>
        <begin position="4"/>
        <end position="368"/>
    </location>
</feature>
<sequence length="393" mass="40344">MLSAARLCGALAKAIGQPTVLGELVAGVLLGASVMGLVDPKVDVIHLLAELGVILLLFAIGLETDLRMLVKVGGASAAVATVGVVLPFALGYAVCRLLGLPNLVALVAGASLTATSVGITARVLSDLGRLQEPESQIILGAAVIDDVIGLVILTVIAALTNGESVTIMSVARITGVAFGFLLGTLLVGSLIVPRLVRLVGKIDLPGTTTILALILAFGLAWLADRVGSAVIIGAFAAGLLLAKTPQAREVEHGVTELGNFFVPLFFVSVGAAVDIRVFNPMDQANHATLLVGSLLILVAVVGKFAAGYAAPWFKGKKSVIGVGMIPRGEVGLIFAQMGLSSGVFDAKLFSAVTLMVMATTFLAPPLLRALFPPRDASWIPPKPDGIEELVTGE</sequence>
<evidence type="ECO:0000313" key="13">
    <source>
        <dbReference type="Proteomes" id="UP000010798"/>
    </source>
</evidence>
<dbReference type="InterPro" id="IPR006153">
    <property type="entry name" value="Cation/H_exchanger_TM"/>
</dbReference>
<feature type="transmembrane region" description="Helical" evidence="10">
    <location>
        <begin position="20"/>
        <end position="38"/>
    </location>
</feature>
<evidence type="ECO:0000256" key="8">
    <source>
        <dbReference type="ARBA" id="ARBA00023136"/>
    </source>
</evidence>
<keyword evidence="13" id="KW-1185">Reference proteome</keyword>
<reference evidence="12 13" key="1">
    <citation type="submission" date="2012-02" db="EMBL/GenBank/DDBJ databases">
        <title>Complete sequence of chromosome of Singulisphaera acidiphila DSM 18658.</title>
        <authorList>
            <consortium name="US DOE Joint Genome Institute (JGI-PGF)"/>
            <person name="Lucas S."/>
            <person name="Copeland A."/>
            <person name="Lapidus A."/>
            <person name="Glavina del Rio T."/>
            <person name="Dalin E."/>
            <person name="Tice H."/>
            <person name="Bruce D."/>
            <person name="Goodwin L."/>
            <person name="Pitluck S."/>
            <person name="Peters L."/>
            <person name="Ovchinnikova G."/>
            <person name="Chertkov O."/>
            <person name="Kyrpides N."/>
            <person name="Mavromatis K."/>
            <person name="Ivanova N."/>
            <person name="Brettin T."/>
            <person name="Detter J.C."/>
            <person name="Han C."/>
            <person name="Larimer F."/>
            <person name="Land M."/>
            <person name="Hauser L."/>
            <person name="Markowitz V."/>
            <person name="Cheng J.-F."/>
            <person name="Hugenholtz P."/>
            <person name="Woyke T."/>
            <person name="Wu D."/>
            <person name="Tindall B."/>
            <person name="Pomrenke H."/>
            <person name="Brambilla E."/>
            <person name="Klenk H.-P."/>
            <person name="Eisen J.A."/>
        </authorList>
    </citation>
    <scope>NUCLEOTIDE SEQUENCE [LARGE SCALE GENOMIC DNA]</scope>
    <source>
        <strain evidence="13">ATCC BAA-1392 / DSM 18658 / VKM B-2454 / MOB10</strain>
    </source>
</reference>
<evidence type="ECO:0000259" key="11">
    <source>
        <dbReference type="Pfam" id="PF00999"/>
    </source>
</evidence>
<dbReference type="Pfam" id="PF00999">
    <property type="entry name" value="Na_H_Exchanger"/>
    <property type="match status" value="1"/>
</dbReference>
<keyword evidence="3" id="KW-0050">Antiport</keyword>
<evidence type="ECO:0000256" key="9">
    <source>
        <dbReference type="ARBA" id="ARBA00023201"/>
    </source>
</evidence>
<evidence type="ECO:0000256" key="5">
    <source>
        <dbReference type="ARBA" id="ARBA00022989"/>
    </source>
</evidence>
<dbReference type="PANTHER" id="PTHR43562">
    <property type="entry name" value="NAPA-TYPE SODIUM/HYDROGEN ANTIPORTER"/>
    <property type="match status" value="1"/>
</dbReference>